<feature type="region of interest" description="Disordered" evidence="1">
    <location>
        <begin position="1"/>
        <end position="69"/>
    </location>
</feature>
<gene>
    <name evidence="2" type="ORF">BD410DRAFT_808356</name>
</gene>
<evidence type="ECO:0000313" key="2">
    <source>
        <dbReference type="EMBL" id="TDL16104.1"/>
    </source>
</evidence>
<reference evidence="2 3" key="1">
    <citation type="submission" date="2018-06" db="EMBL/GenBank/DDBJ databases">
        <title>A transcriptomic atlas of mushroom development highlights an independent origin of complex multicellularity.</title>
        <authorList>
            <consortium name="DOE Joint Genome Institute"/>
            <person name="Krizsan K."/>
            <person name="Almasi E."/>
            <person name="Merenyi Z."/>
            <person name="Sahu N."/>
            <person name="Viragh M."/>
            <person name="Koszo T."/>
            <person name="Mondo S."/>
            <person name="Kiss B."/>
            <person name="Balint B."/>
            <person name="Kues U."/>
            <person name="Barry K."/>
            <person name="Hegedus J.C."/>
            <person name="Henrissat B."/>
            <person name="Johnson J."/>
            <person name="Lipzen A."/>
            <person name="Ohm R."/>
            <person name="Nagy I."/>
            <person name="Pangilinan J."/>
            <person name="Yan J."/>
            <person name="Xiong Y."/>
            <person name="Grigoriev I.V."/>
            <person name="Hibbett D.S."/>
            <person name="Nagy L.G."/>
        </authorList>
    </citation>
    <scope>NUCLEOTIDE SEQUENCE [LARGE SCALE GENOMIC DNA]</scope>
    <source>
        <strain evidence="2 3">SZMC22713</strain>
    </source>
</reference>
<evidence type="ECO:0000256" key="1">
    <source>
        <dbReference type="SAM" id="MobiDB-lite"/>
    </source>
</evidence>
<organism evidence="2 3">
    <name type="scientific">Rickenella mellea</name>
    <dbReference type="NCBI Taxonomy" id="50990"/>
    <lineage>
        <taxon>Eukaryota</taxon>
        <taxon>Fungi</taxon>
        <taxon>Dikarya</taxon>
        <taxon>Basidiomycota</taxon>
        <taxon>Agaricomycotina</taxon>
        <taxon>Agaricomycetes</taxon>
        <taxon>Hymenochaetales</taxon>
        <taxon>Rickenellaceae</taxon>
        <taxon>Rickenella</taxon>
    </lineage>
</organism>
<feature type="compositionally biased region" description="Basic and acidic residues" evidence="1">
    <location>
        <begin position="31"/>
        <end position="41"/>
    </location>
</feature>
<keyword evidence="3" id="KW-1185">Reference proteome</keyword>
<feature type="compositionally biased region" description="Polar residues" evidence="1">
    <location>
        <begin position="44"/>
        <end position="62"/>
    </location>
</feature>
<dbReference type="AlphaFoldDB" id="A0A4Y7PKU2"/>
<accession>A0A4Y7PKU2</accession>
<dbReference type="EMBL" id="ML170251">
    <property type="protein sequence ID" value="TDL16104.1"/>
    <property type="molecule type" value="Genomic_DNA"/>
</dbReference>
<feature type="compositionally biased region" description="Basic residues" evidence="1">
    <location>
        <begin position="17"/>
        <end position="30"/>
    </location>
</feature>
<proteinExistence type="predicted"/>
<dbReference type="Proteomes" id="UP000294933">
    <property type="component" value="Unassembled WGS sequence"/>
</dbReference>
<sequence length="233" mass="26744">MARPRRHKTEKEQINAARKRRREWYHRNRRKESAKALERYYHNKTISHQPQTQPRRARSSSPHVDAPAHASATAFANSPLISLRIVRLNTQERLTSAQKAMHTWRNGETNVRHKISNMQHVIELWTSGSLRAWGNALYLNVQHDTDAALAESKLEPHVTFGQRLQDCFEEVSRRSFQDDPSGSSGIWGAAQLVSREIARAVDIVEEFCLILRDGGITSLQNSFAEQSLNFQII</sequence>
<dbReference type="VEuPathDB" id="FungiDB:BD410DRAFT_808356"/>
<protein>
    <submittedName>
        <fullName evidence="2">Uncharacterized protein</fullName>
    </submittedName>
</protein>
<evidence type="ECO:0000313" key="3">
    <source>
        <dbReference type="Proteomes" id="UP000294933"/>
    </source>
</evidence>
<name>A0A4Y7PKU2_9AGAM</name>